<protein>
    <submittedName>
        <fullName evidence="5">Adenylate/guanylate cyclase catalytic domain protein</fullName>
    </submittedName>
</protein>
<keyword evidence="2" id="KW-1003">Cell membrane</keyword>
<dbReference type="Pfam" id="PF00211">
    <property type="entry name" value="Guanylate_cyc"/>
    <property type="match status" value="1"/>
</dbReference>
<evidence type="ECO:0000259" key="4">
    <source>
        <dbReference type="PROSITE" id="PS50125"/>
    </source>
</evidence>
<comment type="caution">
    <text evidence="5">The sequence shown here is derived from an EMBL/GenBank/DDBJ whole genome shotgun (WGS) entry which is preliminary data.</text>
</comment>
<accession>A0A2P2DYJ6</accession>
<keyword evidence="6" id="KW-1185">Reference proteome</keyword>
<evidence type="ECO:0000256" key="2">
    <source>
        <dbReference type="ARBA" id="ARBA00022475"/>
    </source>
</evidence>
<evidence type="ECO:0000256" key="1">
    <source>
        <dbReference type="ARBA" id="ARBA00004651"/>
    </source>
</evidence>
<comment type="subcellular location">
    <subcellularLocation>
        <location evidence="1">Cell membrane</location>
        <topology evidence="1">Multi-pass membrane protein</topology>
    </subcellularLocation>
</comment>
<reference evidence="5 6" key="1">
    <citation type="submission" date="2018-02" db="EMBL/GenBank/DDBJ databases">
        <title>Novel Leptospira species isolated from soil and water in Japan.</title>
        <authorList>
            <person name="Nakao R."/>
            <person name="Masuzawa T."/>
        </authorList>
    </citation>
    <scope>NUCLEOTIDE SEQUENCE [LARGE SCALE GENOMIC DNA]</scope>
    <source>
        <strain evidence="5 6">YH101</strain>
    </source>
</reference>
<evidence type="ECO:0000313" key="5">
    <source>
        <dbReference type="EMBL" id="GBF49676.1"/>
    </source>
</evidence>
<keyword evidence="3" id="KW-0472">Membrane</keyword>
<dbReference type="SMART" id="SM00044">
    <property type="entry name" value="CYCc"/>
    <property type="match status" value="1"/>
</dbReference>
<dbReference type="Proteomes" id="UP000245133">
    <property type="component" value="Unassembled WGS sequence"/>
</dbReference>
<proteinExistence type="predicted"/>
<organism evidence="5 6">
    <name type="scientific">Leptospira ryugenii</name>
    <dbReference type="NCBI Taxonomy" id="1917863"/>
    <lineage>
        <taxon>Bacteria</taxon>
        <taxon>Pseudomonadati</taxon>
        <taxon>Spirochaetota</taxon>
        <taxon>Spirochaetia</taxon>
        <taxon>Leptospirales</taxon>
        <taxon>Leptospiraceae</taxon>
        <taxon>Leptospira</taxon>
    </lineage>
</organism>
<evidence type="ECO:0000256" key="3">
    <source>
        <dbReference type="ARBA" id="ARBA00023136"/>
    </source>
</evidence>
<dbReference type="GO" id="GO:0006171">
    <property type="term" value="P:cAMP biosynthetic process"/>
    <property type="evidence" value="ECO:0007669"/>
    <property type="project" value="TreeGrafter"/>
</dbReference>
<sequence length="253" mass="28237">MEGLENCPPRNELEEALAKAKGFLPNVRLACQTIPTGEVHLRRLVIDDEDVELAKEQGANGFGKEKEVAILFSDIRGFTSFAESNLPYDVIHILNRYFKQIGEVILKNKGYIDKYIGDGIMAIFGLEDGEEANEICFQAVQSALLMLEELDKLNEYLELNFDVQFNIGIGIHFGEVIIGEIGHPLSKQVTAIGDNVNLASRIEQLTKATSVKVLLSKEVKERVQDRIKIGKSFQAKIKGKTGLYHIFEALSLK</sequence>
<dbReference type="EMBL" id="BFBB01000003">
    <property type="protein sequence ID" value="GBF49676.1"/>
    <property type="molecule type" value="Genomic_DNA"/>
</dbReference>
<name>A0A2P2DYJ6_9LEPT</name>
<dbReference type="CDD" id="cd07302">
    <property type="entry name" value="CHD"/>
    <property type="match status" value="1"/>
</dbReference>
<dbReference type="GO" id="GO:0004016">
    <property type="term" value="F:adenylate cyclase activity"/>
    <property type="evidence" value="ECO:0007669"/>
    <property type="project" value="UniProtKB-ARBA"/>
</dbReference>
<feature type="domain" description="Guanylate cyclase" evidence="4">
    <location>
        <begin position="69"/>
        <end position="203"/>
    </location>
</feature>
<dbReference type="PANTHER" id="PTHR43081:SF17">
    <property type="entry name" value="BLL5647 PROTEIN"/>
    <property type="match status" value="1"/>
</dbReference>
<dbReference type="InterPro" id="IPR050697">
    <property type="entry name" value="Adenylyl/Guanylyl_Cyclase_3/4"/>
</dbReference>
<dbReference type="GO" id="GO:0035556">
    <property type="term" value="P:intracellular signal transduction"/>
    <property type="evidence" value="ECO:0007669"/>
    <property type="project" value="InterPro"/>
</dbReference>
<evidence type="ECO:0000313" key="6">
    <source>
        <dbReference type="Proteomes" id="UP000245133"/>
    </source>
</evidence>
<gene>
    <name evidence="5" type="ORF">LPTSP4_11920</name>
</gene>
<dbReference type="PROSITE" id="PS50125">
    <property type="entry name" value="GUANYLATE_CYCLASE_2"/>
    <property type="match status" value="1"/>
</dbReference>
<dbReference type="InterPro" id="IPR029787">
    <property type="entry name" value="Nucleotide_cyclase"/>
</dbReference>
<dbReference type="SUPFAM" id="SSF55073">
    <property type="entry name" value="Nucleotide cyclase"/>
    <property type="match status" value="1"/>
</dbReference>
<dbReference type="AlphaFoldDB" id="A0A2P2DYJ6"/>
<dbReference type="PANTHER" id="PTHR43081">
    <property type="entry name" value="ADENYLATE CYCLASE, TERMINAL-DIFFERENTIATION SPECIFIC-RELATED"/>
    <property type="match status" value="1"/>
</dbReference>
<dbReference type="InterPro" id="IPR001054">
    <property type="entry name" value="A/G_cyclase"/>
</dbReference>
<dbReference type="Gene3D" id="3.30.70.1230">
    <property type="entry name" value="Nucleotide cyclase"/>
    <property type="match status" value="1"/>
</dbReference>
<dbReference type="GO" id="GO:0005886">
    <property type="term" value="C:plasma membrane"/>
    <property type="evidence" value="ECO:0007669"/>
    <property type="project" value="UniProtKB-SubCell"/>
</dbReference>